<evidence type="ECO:0000256" key="6">
    <source>
        <dbReference type="ARBA" id="ARBA00023136"/>
    </source>
</evidence>
<keyword evidence="11" id="KW-1185">Reference proteome</keyword>
<dbReference type="Pfam" id="PF12796">
    <property type="entry name" value="Ank_2"/>
    <property type="match status" value="1"/>
</dbReference>
<dbReference type="PANTHER" id="PTHR24186">
    <property type="entry name" value="PROTEIN PHOSPHATASE 1 REGULATORY SUBUNIT"/>
    <property type="match status" value="1"/>
</dbReference>
<evidence type="ECO:0000256" key="8">
    <source>
        <dbReference type="SAM" id="Phobius"/>
    </source>
</evidence>
<protein>
    <submittedName>
        <fullName evidence="10">Ankyrin repeat-containing protein NPR4-like protein</fullName>
    </submittedName>
</protein>
<evidence type="ECO:0000313" key="11">
    <source>
        <dbReference type="Proteomes" id="UP000283530"/>
    </source>
</evidence>
<dbReference type="PANTHER" id="PTHR24186:SF37">
    <property type="entry name" value="PGG DOMAIN-CONTAINING PROTEIN"/>
    <property type="match status" value="1"/>
</dbReference>
<evidence type="ECO:0000259" key="9">
    <source>
        <dbReference type="Pfam" id="PF13962"/>
    </source>
</evidence>
<dbReference type="GO" id="GO:0005886">
    <property type="term" value="C:plasma membrane"/>
    <property type="evidence" value="ECO:0007669"/>
    <property type="project" value="TreeGrafter"/>
</dbReference>
<dbReference type="Gene3D" id="1.25.40.20">
    <property type="entry name" value="Ankyrin repeat-containing domain"/>
    <property type="match status" value="2"/>
</dbReference>
<evidence type="ECO:0000256" key="1">
    <source>
        <dbReference type="ARBA" id="ARBA00004141"/>
    </source>
</evidence>
<keyword evidence="2 8" id="KW-0812">Transmembrane</keyword>
<feature type="transmembrane region" description="Helical" evidence="8">
    <location>
        <begin position="376"/>
        <end position="397"/>
    </location>
</feature>
<feature type="domain" description="PGG" evidence="9">
    <location>
        <begin position="276"/>
        <end position="396"/>
    </location>
</feature>
<dbReference type="Pfam" id="PF13962">
    <property type="entry name" value="PGG"/>
    <property type="match status" value="1"/>
</dbReference>
<dbReference type="EMBL" id="QPKB01000003">
    <property type="protein sequence ID" value="RWR80875.1"/>
    <property type="molecule type" value="Genomic_DNA"/>
</dbReference>
<accession>A0A3S3MJ06</accession>
<evidence type="ECO:0000256" key="7">
    <source>
        <dbReference type="PROSITE-ProRule" id="PRU00023"/>
    </source>
</evidence>
<keyword evidence="6 8" id="KW-0472">Membrane</keyword>
<feature type="repeat" description="ANK" evidence="7">
    <location>
        <begin position="101"/>
        <end position="124"/>
    </location>
</feature>
<evidence type="ECO:0000256" key="5">
    <source>
        <dbReference type="ARBA" id="ARBA00023043"/>
    </source>
</evidence>
<dbReference type="SMART" id="SM00248">
    <property type="entry name" value="ANK"/>
    <property type="match status" value="5"/>
</dbReference>
<dbReference type="InterPro" id="IPR036770">
    <property type="entry name" value="Ankyrin_rpt-contain_sf"/>
</dbReference>
<feature type="repeat" description="ANK" evidence="7">
    <location>
        <begin position="67"/>
        <end position="99"/>
    </location>
</feature>
<evidence type="ECO:0000256" key="2">
    <source>
        <dbReference type="ARBA" id="ARBA00022692"/>
    </source>
</evidence>
<dbReference type="OrthoDB" id="7729168at2759"/>
<reference evidence="10 11" key="1">
    <citation type="journal article" date="2019" name="Nat. Plants">
        <title>Stout camphor tree genome fills gaps in understanding of flowering plant genome evolution.</title>
        <authorList>
            <person name="Chaw S.M."/>
            <person name="Liu Y.C."/>
            <person name="Wu Y.W."/>
            <person name="Wang H.Y."/>
            <person name="Lin C.I."/>
            <person name="Wu C.S."/>
            <person name="Ke H.M."/>
            <person name="Chang L.Y."/>
            <person name="Hsu C.Y."/>
            <person name="Yang H.T."/>
            <person name="Sudianto E."/>
            <person name="Hsu M.H."/>
            <person name="Wu K.P."/>
            <person name="Wang L.N."/>
            <person name="Leebens-Mack J.H."/>
            <person name="Tsai I.J."/>
        </authorList>
    </citation>
    <scope>NUCLEOTIDE SEQUENCE [LARGE SCALE GENOMIC DNA]</scope>
    <source>
        <strain evidence="11">cv. Chaw 1501</strain>
        <tissue evidence="10">Young leaves</tissue>
    </source>
</reference>
<proteinExistence type="predicted"/>
<comment type="caution">
    <text evidence="10">The sequence shown here is derived from an EMBL/GenBank/DDBJ whole genome shotgun (WGS) entry which is preliminary data.</text>
</comment>
<gene>
    <name evidence="10" type="ORF">CKAN_00953500</name>
</gene>
<keyword evidence="4 8" id="KW-1133">Transmembrane helix</keyword>
<dbReference type="Pfam" id="PF00023">
    <property type="entry name" value="Ank"/>
    <property type="match status" value="1"/>
</dbReference>
<evidence type="ECO:0000256" key="4">
    <source>
        <dbReference type="ARBA" id="ARBA00022989"/>
    </source>
</evidence>
<feature type="transmembrane region" description="Helical" evidence="8">
    <location>
        <begin position="417"/>
        <end position="437"/>
    </location>
</feature>
<sequence length="468" mass="52258">MEGKLHEAAIAGDVLEIDRLIKENPEILEVGAAEETPLHIAAQLGHTEFVAMIGILKPEFAHAKNSEGRCPLHLASAKGHVETVAKLLEINSDICFVRDRDGRTPLHIAAMKGRIQVLEKLAEKKIKAAWVWADCGQPILHLCANHNQFDALKLITERVKDKAPEKFVEFVNLKDDDDNTILHLLAAKAQYQVIEILFPEDRSKNVLEVDVNAINQQGSTALDVLHQNCSPLDRILRTRFILGDGATRATNVLGSKSYGIKRSMWDLLFEGKNAEKSKTRDALMVVAILITTVTFQAQINPPGGVWQQDGTITRKKLASDETEEVMYYAGQSVMAFNSPSCYSWFITFNIVGFVASLFLILLLVSGFTLRRKVSTSVLTVTTWIAIMSMLVIFGVTFSSLKSDNTRGVRYTNPLTVSPLWLALIILLALSVLLSGFIRSVKKGFKYLFYCLCFRKSREEDHEGRDRNV</sequence>
<evidence type="ECO:0000256" key="3">
    <source>
        <dbReference type="ARBA" id="ARBA00022737"/>
    </source>
</evidence>
<feature type="transmembrane region" description="Helical" evidence="8">
    <location>
        <begin position="282"/>
        <end position="299"/>
    </location>
</feature>
<dbReference type="PROSITE" id="PS50088">
    <property type="entry name" value="ANK_REPEAT"/>
    <property type="match status" value="2"/>
</dbReference>
<dbReference type="PROSITE" id="PS50297">
    <property type="entry name" value="ANK_REP_REGION"/>
    <property type="match status" value="2"/>
</dbReference>
<name>A0A3S3MJ06_9MAGN</name>
<dbReference type="STRING" id="337451.A0A3S3MJ06"/>
<feature type="transmembrane region" description="Helical" evidence="8">
    <location>
        <begin position="342"/>
        <end position="364"/>
    </location>
</feature>
<comment type="subcellular location">
    <subcellularLocation>
        <location evidence="1">Membrane</location>
        <topology evidence="1">Multi-pass membrane protein</topology>
    </subcellularLocation>
</comment>
<dbReference type="InterPro" id="IPR026961">
    <property type="entry name" value="PGG_dom"/>
</dbReference>
<dbReference type="Proteomes" id="UP000283530">
    <property type="component" value="Unassembled WGS sequence"/>
</dbReference>
<dbReference type="InterPro" id="IPR002110">
    <property type="entry name" value="Ankyrin_rpt"/>
</dbReference>
<dbReference type="AlphaFoldDB" id="A0A3S3MJ06"/>
<evidence type="ECO:0000313" key="10">
    <source>
        <dbReference type="EMBL" id="RWR80875.1"/>
    </source>
</evidence>
<keyword evidence="3" id="KW-0677">Repeat</keyword>
<organism evidence="10 11">
    <name type="scientific">Cinnamomum micranthum f. kanehirae</name>
    <dbReference type="NCBI Taxonomy" id="337451"/>
    <lineage>
        <taxon>Eukaryota</taxon>
        <taxon>Viridiplantae</taxon>
        <taxon>Streptophyta</taxon>
        <taxon>Embryophyta</taxon>
        <taxon>Tracheophyta</taxon>
        <taxon>Spermatophyta</taxon>
        <taxon>Magnoliopsida</taxon>
        <taxon>Magnoliidae</taxon>
        <taxon>Laurales</taxon>
        <taxon>Lauraceae</taxon>
        <taxon>Cinnamomum</taxon>
    </lineage>
</organism>
<keyword evidence="5 7" id="KW-0040">ANK repeat</keyword>
<dbReference type="SUPFAM" id="SSF48403">
    <property type="entry name" value="Ankyrin repeat"/>
    <property type="match status" value="1"/>
</dbReference>